<dbReference type="InterPro" id="IPR001296">
    <property type="entry name" value="Glyco_trans_1"/>
</dbReference>
<reference evidence="3 4" key="1">
    <citation type="submission" date="2017-10" db="EMBL/GenBank/DDBJ databases">
        <authorList>
            <person name="Banno H."/>
            <person name="Chua N.-H."/>
        </authorList>
    </citation>
    <scope>NUCLEOTIDE SEQUENCE [LARGE SCALE GENOMIC DNA]</scope>
    <source>
        <strain evidence="3">Vibrio tapetis CECT4600</strain>
    </source>
</reference>
<evidence type="ECO:0000313" key="4">
    <source>
        <dbReference type="Proteomes" id="UP000235828"/>
    </source>
</evidence>
<dbReference type="SUPFAM" id="SSF53756">
    <property type="entry name" value="UDP-Glycosyltransferase/glycogen phosphorylase"/>
    <property type="match status" value="1"/>
</dbReference>
<dbReference type="Pfam" id="PF00534">
    <property type="entry name" value="Glycos_transf_1"/>
    <property type="match status" value="1"/>
</dbReference>
<dbReference type="Proteomes" id="UP000235828">
    <property type="component" value="Chromosome B"/>
</dbReference>
<keyword evidence="3" id="KW-0808">Transferase</keyword>
<dbReference type="PANTHER" id="PTHR45947:SF3">
    <property type="entry name" value="SULFOQUINOVOSYL TRANSFERASE SQD2"/>
    <property type="match status" value="1"/>
</dbReference>
<dbReference type="RefSeq" id="WP_102525190.1">
    <property type="nucleotide sequence ID" value="NZ_LT960612.1"/>
</dbReference>
<dbReference type="InterPro" id="IPR028098">
    <property type="entry name" value="Glyco_trans_4-like_N"/>
</dbReference>
<dbReference type="GO" id="GO:0016758">
    <property type="term" value="F:hexosyltransferase activity"/>
    <property type="evidence" value="ECO:0007669"/>
    <property type="project" value="TreeGrafter"/>
</dbReference>
<proteinExistence type="predicted"/>
<evidence type="ECO:0000259" key="2">
    <source>
        <dbReference type="Pfam" id="PF13439"/>
    </source>
</evidence>
<accession>A0A2N8ZMF6</accession>
<sequence length="380" mass="41631">MTVFSDVKNTEVALTLGNQSTAKTIVHVVQKLAPGGLETLTLDLANHAQPQDHVIIVSLEGNKEQALQDWPRLESHADQLVFLNKAAGVQVNLLKELIKLFNLVKPHVVHTHHIGPLVYASIAAKISGVPHRIHTEHDAWHLKNAKAVRLEKWALKIATPTLVADAARVKAHLDSCFGYANTVTIKNGIDCAKFLPNSLPLARMHYGFPMDKTIIGSAGRLEHVKGHDLLISAMRFLPANIMLVIAGDGSKKEALQNLVKKLELEERVKFVGLVDDMARFYQTLNIFCLPSRHEGFPLSPLEAQSCGVPTAVTQVGAAEETLCPYSGRLMSPNNPINMASVVLEMLENPSQKSPRDFVLENNDVNKMAQAYLDLTTGVVA</sequence>
<evidence type="ECO:0000259" key="1">
    <source>
        <dbReference type="Pfam" id="PF00534"/>
    </source>
</evidence>
<name>A0A2N8ZMF6_9VIBR</name>
<dbReference type="AlphaFoldDB" id="A0A2N8ZMF6"/>
<dbReference type="OrthoDB" id="9775208at2"/>
<dbReference type="KEGG" id="vta:B1503"/>
<dbReference type="Gene3D" id="3.40.50.2000">
    <property type="entry name" value="Glycogen Phosphorylase B"/>
    <property type="match status" value="2"/>
</dbReference>
<dbReference type="PANTHER" id="PTHR45947">
    <property type="entry name" value="SULFOQUINOVOSYL TRANSFERASE SQD2"/>
    <property type="match status" value="1"/>
</dbReference>
<organism evidence="3 4">
    <name type="scientific">Vibrio tapetis subsp. tapetis</name>
    <dbReference type="NCBI Taxonomy" id="1671868"/>
    <lineage>
        <taxon>Bacteria</taxon>
        <taxon>Pseudomonadati</taxon>
        <taxon>Pseudomonadota</taxon>
        <taxon>Gammaproteobacteria</taxon>
        <taxon>Vibrionales</taxon>
        <taxon>Vibrionaceae</taxon>
        <taxon>Vibrio</taxon>
    </lineage>
</organism>
<dbReference type="EMBL" id="LT960612">
    <property type="protein sequence ID" value="SON53114.1"/>
    <property type="molecule type" value="Genomic_DNA"/>
</dbReference>
<feature type="domain" description="Glycosyl transferase family 1" evidence="1">
    <location>
        <begin position="206"/>
        <end position="356"/>
    </location>
</feature>
<protein>
    <submittedName>
        <fullName evidence="3">Glycosyltransferase SypP</fullName>
    </submittedName>
</protein>
<evidence type="ECO:0000313" key="3">
    <source>
        <dbReference type="EMBL" id="SON53114.1"/>
    </source>
</evidence>
<keyword evidence="4" id="KW-1185">Reference proteome</keyword>
<feature type="domain" description="Glycosyltransferase subfamily 4-like N-terminal" evidence="2">
    <location>
        <begin position="34"/>
        <end position="192"/>
    </location>
</feature>
<dbReference type="InterPro" id="IPR050194">
    <property type="entry name" value="Glycosyltransferase_grp1"/>
</dbReference>
<gene>
    <name evidence="3" type="ORF">VTAP4600_B1503</name>
</gene>
<dbReference type="Pfam" id="PF13439">
    <property type="entry name" value="Glyco_transf_4"/>
    <property type="match status" value="1"/>
</dbReference>